<evidence type="ECO:0000256" key="6">
    <source>
        <dbReference type="ARBA" id="ARBA00022840"/>
    </source>
</evidence>
<dbReference type="InterPro" id="IPR008271">
    <property type="entry name" value="Ser/Thr_kinase_AS"/>
</dbReference>
<keyword evidence="3" id="KW-0808">Transferase</keyword>
<keyword evidence="5 10" id="KW-0418">Kinase</keyword>
<organism evidence="10">
    <name type="scientific">Scrofimicrobium appendicitidis</name>
    <dbReference type="NCBI Taxonomy" id="3079930"/>
    <lineage>
        <taxon>Bacteria</taxon>
        <taxon>Bacillati</taxon>
        <taxon>Actinomycetota</taxon>
        <taxon>Actinomycetes</taxon>
        <taxon>Actinomycetales</taxon>
        <taxon>Actinomycetaceae</taxon>
        <taxon>Scrofimicrobium</taxon>
    </lineage>
</organism>
<evidence type="ECO:0000256" key="5">
    <source>
        <dbReference type="ARBA" id="ARBA00022777"/>
    </source>
</evidence>
<dbReference type="Gene3D" id="3.30.200.20">
    <property type="entry name" value="Phosphorylase Kinase, domain 1"/>
    <property type="match status" value="1"/>
</dbReference>
<sequence length="494" mass="51761">MSAAENRTGRRLGGRYMLLTLIARGGMGEVWKARDTLTGALVAAKVLRPELTGEEVSLSRLRLEAKNAMRAKHPNIAAVLDSGEEDSQGWIIMELVEGQPLNEFMGDGLKLSPAELIPVLLQTAYALDAAARADVVHRDIKPANILVKADGRVKLTDFGVSLAQGQANLTAAGMVMGTAQYLPPEQALGKVATPAGDLYALGVIAFEALAGARPYTGDSQVDIAFAHVNEDIPPLPADVPVPLADLVTRLLSKDPDDRPNTGAALARELTRVAEEIGVGTAPVPLRVQQLPADTPLPTAPQGQPLPAAAQVPEPAGPSDRWLDFDLDPDGSPAAEAEPTVAPKVELSGPVAQAEAALASPAPSASSPSASSPSSNPPVPPVHHVRKQWLPVSPDAVPAASQRPRRPVAPSRAAAEGARASRSPAPTRSERPAADRTETGWGLWVIVGLTVLTVILIVVAMFRDHEVTGSEDTPAAAVTQQMQEVHTWLTPLPGV</sequence>
<name>A0AAU7V703_9ACTO</name>
<evidence type="ECO:0000256" key="8">
    <source>
        <dbReference type="SAM" id="Phobius"/>
    </source>
</evidence>
<dbReference type="AlphaFoldDB" id="A0AAU7V703"/>
<feature type="region of interest" description="Disordered" evidence="7">
    <location>
        <begin position="291"/>
        <end position="341"/>
    </location>
</feature>
<dbReference type="SUPFAM" id="SSF56112">
    <property type="entry name" value="Protein kinase-like (PK-like)"/>
    <property type="match status" value="1"/>
</dbReference>
<dbReference type="PROSITE" id="PS50011">
    <property type="entry name" value="PROTEIN_KINASE_DOM"/>
    <property type="match status" value="1"/>
</dbReference>
<feature type="region of interest" description="Disordered" evidence="7">
    <location>
        <begin position="353"/>
        <end position="435"/>
    </location>
</feature>
<feature type="domain" description="Protein kinase" evidence="9">
    <location>
        <begin position="16"/>
        <end position="270"/>
    </location>
</feature>
<dbReference type="PANTHER" id="PTHR43289:SF6">
    <property type="entry name" value="SERINE_THREONINE-PROTEIN KINASE NEKL-3"/>
    <property type="match status" value="1"/>
</dbReference>
<proteinExistence type="predicted"/>
<evidence type="ECO:0000256" key="1">
    <source>
        <dbReference type="ARBA" id="ARBA00012513"/>
    </source>
</evidence>
<keyword evidence="8" id="KW-0812">Transmembrane</keyword>
<evidence type="ECO:0000256" key="2">
    <source>
        <dbReference type="ARBA" id="ARBA00022527"/>
    </source>
</evidence>
<dbReference type="KEGG" id="sapp:SAC06_00470"/>
<dbReference type="PROSITE" id="PS00108">
    <property type="entry name" value="PROTEIN_KINASE_ST"/>
    <property type="match status" value="1"/>
</dbReference>
<evidence type="ECO:0000313" key="10">
    <source>
        <dbReference type="EMBL" id="XBW08069.1"/>
    </source>
</evidence>
<dbReference type="RefSeq" id="WP_350258269.1">
    <property type="nucleotide sequence ID" value="NZ_CP138335.1"/>
</dbReference>
<protein>
    <recommendedName>
        <fullName evidence="1">non-specific serine/threonine protein kinase</fullName>
        <ecNumber evidence="1">2.7.11.1</ecNumber>
    </recommendedName>
</protein>
<feature type="compositionally biased region" description="Low complexity" evidence="7">
    <location>
        <begin position="295"/>
        <end position="312"/>
    </location>
</feature>
<keyword evidence="6" id="KW-0067">ATP-binding</keyword>
<dbReference type="EC" id="2.7.11.1" evidence="1"/>
<evidence type="ECO:0000256" key="3">
    <source>
        <dbReference type="ARBA" id="ARBA00022679"/>
    </source>
</evidence>
<feature type="transmembrane region" description="Helical" evidence="8">
    <location>
        <begin position="440"/>
        <end position="461"/>
    </location>
</feature>
<evidence type="ECO:0000256" key="7">
    <source>
        <dbReference type="SAM" id="MobiDB-lite"/>
    </source>
</evidence>
<keyword evidence="8" id="KW-0472">Membrane</keyword>
<keyword evidence="4" id="KW-0547">Nucleotide-binding</keyword>
<dbReference type="EMBL" id="CP138335">
    <property type="protein sequence ID" value="XBW08069.1"/>
    <property type="molecule type" value="Genomic_DNA"/>
</dbReference>
<keyword evidence="2" id="KW-0723">Serine/threonine-protein kinase</keyword>
<dbReference type="Gene3D" id="1.10.510.10">
    <property type="entry name" value="Transferase(Phosphotransferase) domain 1"/>
    <property type="match status" value="1"/>
</dbReference>
<evidence type="ECO:0000256" key="4">
    <source>
        <dbReference type="ARBA" id="ARBA00022741"/>
    </source>
</evidence>
<dbReference type="GO" id="GO:0005524">
    <property type="term" value="F:ATP binding"/>
    <property type="evidence" value="ECO:0007669"/>
    <property type="project" value="UniProtKB-KW"/>
</dbReference>
<gene>
    <name evidence="10" type="ORF">SAC06_00470</name>
</gene>
<dbReference type="InterPro" id="IPR000719">
    <property type="entry name" value="Prot_kinase_dom"/>
</dbReference>
<dbReference type="Pfam" id="PF00069">
    <property type="entry name" value="Pkinase"/>
    <property type="match status" value="1"/>
</dbReference>
<reference evidence="10" key="1">
    <citation type="submission" date="2023-11" db="EMBL/GenBank/DDBJ databases">
        <title>Scrofimicrobium hongkongense sp. nov., isolated from a patient with peritonitis.</title>
        <authorList>
            <person name="Lao H.Y."/>
            <person name="Wong A.Y.P."/>
            <person name="Ng T.L."/>
            <person name="Wong R.Y.L."/>
            <person name="Yau M.C.Y."/>
            <person name="Lam J.Y.W."/>
            <person name="Siu G.K.H."/>
        </authorList>
    </citation>
    <scope>NUCLEOTIDE SEQUENCE</scope>
    <source>
        <strain evidence="10">R131</strain>
    </source>
</reference>
<evidence type="ECO:0000259" key="9">
    <source>
        <dbReference type="PROSITE" id="PS50011"/>
    </source>
</evidence>
<keyword evidence="8" id="KW-1133">Transmembrane helix</keyword>
<dbReference type="InterPro" id="IPR011009">
    <property type="entry name" value="Kinase-like_dom_sf"/>
</dbReference>
<accession>A0AAU7V703</accession>
<feature type="compositionally biased region" description="Low complexity" evidence="7">
    <location>
        <begin position="353"/>
        <end position="373"/>
    </location>
</feature>
<dbReference type="PANTHER" id="PTHR43289">
    <property type="entry name" value="MITOGEN-ACTIVATED PROTEIN KINASE KINASE KINASE 20-RELATED"/>
    <property type="match status" value="1"/>
</dbReference>
<feature type="compositionally biased region" description="Low complexity" evidence="7">
    <location>
        <begin position="395"/>
        <end position="425"/>
    </location>
</feature>
<dbReference type="CDD" id="cd14014">
    <property type="entry name" value="STKc_PknB_like"/>
    <property type="match status" value="1"/>
</dbReference>
<dbReference type="GO" id="GO:0004674">
    <property type="term" value="F:protein serine/threonine kinase activity"/>
    <property type="evidence" value="ECO:0007669"/>
    <property type="project" value="UniProtKB-KW"/>
</dbReference>
<dbReference type="SMART" id="SM00220">
    <property type="entry name" value="S_TKc"/>
    <property type="match status" value="1"/>
</dbReference>